<accession>A0A563F2N8</accession>
<dbReference type="SUPFAM" id="SSF117916">
    <property type="entry name" value="Fe-S cluster assembly (FSCA) domain-like"/>
    <property type="match status" value="1"/>
</dbReference>
<evidence type="ECO:0000256" key="3">
    <source>
        <dbReference type="ARBA" id="ARBA00023004"/>
    </source>
</evidence>
<evidence type="ECO:0000256" key="5">
    <source>
        <dbReference type="ARBA" id="ARBA00049958"/>
    </source>
</evidence>
<comment type="caution">
    <text evidence="7">The sequence shown here is derived from an EMBL/GenBank/DDBJ whole genome shotgun (WGS) entry which is preliminary data.</text>
</comment>
<dbReference type="GO" id="GO:0005506">
    <property type="term" value="F:iron ion binding"/>
    <property type="evidence" value="ECO:0007669"/>
    <property type="project" value="InterPro"/>
</dbReference>
<evidence type="ECO:0000256" key="4">
    <source>
        <dbReference type="ARBA" id="ARBA00023014"/>
    </source>
</evidence>
<dbReference type="InterPro" id="IPR034904">
    <property type="entry name" value="FSCA_dom_sf"/>
</dbReference>
<dbReference type="GO" id="GO:0051537">
    <property type="term" value="F:2 iron, 2 sulfur cluster binding"/>
    <property type="evidence" value="ECO:0007669"/>
    <property type="project" value="UniProtKB-KW"/>
</dbReference>
<evidence type="ECO:0000259" key="6">
    <source>
        <dbReference type="PROSITE" id="PS51296"/>
    </source>
</evidence>
<evidence type="ECO:0000256" key="1">
    <source>
        <dbReference type="ARBA" id="ARBA00022714"/>
    </source>
</evidence>
<keyword evidence="3" id="KW-0408">Iron</keyword>
<protein>
    <recommendedName>
        <fullName evidence="6">Rieske domain-containing protein</fullName>
    </recommendedName>
</protein>
<dbReference type="SUPFAM" id="SSF50022">
    <property type="entry name" value="ISP domain"/>
    <property type="match status" value="1"/>
</dbReference>
<feature type="domain" description="Rieske" evidence="6">
    <location>
        <begin position="159"/>
        <end position="254"/>
    </location>
</feature>
<comment type="function">
    <text evidence="5">May be involved in the formation or repair of [Fe-S] clusters present in iron-sulfur proteins.</text>
</comment>
<keyword evidence="8" id="KW-1185">Reference proteome</keyword>
<dbReference type="Gene3D" id="3.30.300.130">
    <property type="entry name" value="Fe-S cluster assembly (FSCA)"/>
    <property type="match status" value="1"/>
</dbReference>
<dbReference type="Pfam" id="PF00355">
    <property type="entry name" value="Rieske"/>
    <property type="match status" value="1"/>
</dbReference>
<name>A0A563F2N8_9PSEU</name>
<keyword evidence="4" id="KW-0411">Iron-sulfur</keyword>
<organism evidence="7 8">
    <name type="scientific">Lentzea tibetensis</name>
    <dbReference type="NCBI Taxonomy" id="2591470"/>
    <lineage>
        <taxon>Bacteria</taxon>
        <taxon>Bacillati</taxon>
        <taxon>Actinomycetota</taxon>
        <taxon>Actinomycetes</taxon>
        <taxon>Pseudonocardiales</taxon>
        <taxon>Pseudonocardiaceae</taxon>
        <taxon>Lentzea</taxon>
    </lineage>
</organism>
<evidence type="ECO:0000256" key="2">
    <source>
        <dbReference type="ARBA" id="ARBA00022723"/>
    </source>
</evidence>
<dbReference type="EMBL" id="VOBR01000001">
    <property type="protein sequence ID" value="TWP54225.1"/>
    <property type="molecule type" value="Genomic_DNA"/>
</dbReference>
<reference evidence="7 8" key="1">
    <citation type="submission" date="2019-07" db="EMBL/GenBank/DDBJ databases">
        <title>Lentzea xizangensis sp. nov., isolated from Qinghai-Tibetan Plateau Soils.</title>
        <authorList>
            <person name="Huang J."/>
        </authorList>
    </citation>
    <scope>NUCLEOTIDE SEQUENCE [LARGE SCALE GENOMIC DNA]</scope>
    <source>
        <strain evidence="7 8">FXJ1.1311</strain>
    </source>
</reference>
<dbReference type="Proteomes" id="UP000316639">
    <property type="component" value="Unassembled WGS sequence"/>
</dbReference>
<dbReference type="GO" id="GO:0004497">
    <property type="term" value="F:monooxygenase activity"/>
    <property type="evidence" value="ECO:0007669"/>
    <property type="project" value="UniProtKB-ARBA"/>
</dbReference>
<sequence>MTDAREVGARIEELVASLPPRAEELVRLLVGLYGDCLERIAEVVDVRTLTADPLVESLLLVHGLHPDDVDTRVQRALDKVRPYLGSHAGGVEYLGVTDDGVAHLRLEGSCSGCPSSTETVRMAIEGAIEVAAPELSGIDVEGVVRETVLQIGMGPPPGWTALPAPGPPTGKPEVVSVNGVAVLTCAVRGTLYAYRDTCPVCAGSLGTGTLAGERLTCPGCGSAFDVRLHGAGLDGLEQHLDPVPLLSDGQGLRVAVAS</sequence>
<dbReference type="GO" id="GO:0016705">
    <property type="term" value="F:oxidoreductase activity, acting on paired donors, with incorporation or reduction of molecular oxygen"/>
    <property type="evidence" value="ECO:0007669"/>
    <property type="project" value="UniProtKB-ARBA"/>
</dbReference>
<evidence type="ECO:0000313" key="7">
    <source>
        <dbReference type="EMBL" id="TWP54225.1"/>
    </source>
</evidence>
<dbReference type="InterPro" id="IPR017941">
    <property type="entry name" value="Rieske_2Fe-2S"/>
</dbReference>
<dbReference type="RefSeq" id="WP_146349008.1">
    <property type="nucleotide sequence ID" value="NZ_VOBR01000001.1"/>
</dbReference>
<dbReference type="OrthoDB" id="9798220at2"/>
<evidence type="ECO:0000313" key="8">
    <source>
        <dbReference type="Proteomes" id="UP000316639"/>
    </source>
</evidence>
<keyword evidence="1" id="KW-0001">2Fe-2S</keyword>
<dbReference type="InterPro" id="IPR001075">
    <property type="entry name" value="NIF_FeS_clus_asmbl_NifU_C"/>
</dbReference>
<proteinExistence type="predicted"/>
<dbReference type="AlphaFoldDB" id="A0A563F2N8"/>
<dbReference type="InterPro" id="IPR036922">
    <property type="entry name" value="Rieske_2Fe-2S_sf"/>
</dbReference>
<keyword evidence="2" id="KW-0479">Metal-binding</keyword>
<dbReference type="PROSITE" id="PS51296">
    <property type="entry name" value="RIESKE"/>
    <property type="match status" value="1"/>
</dbReference>
<gene>
    <name evidence="7" type="ORF">FKR81_01310</name>
</gene>
<dbReference type="PANTHER" id="PTHR11178">
    <property type="entry name" value="IRON-SULFUR CLUSTER SCAFFOLD PROTEIN NFU-RELATED"/>
    <property type="match status" value="1"/>
</dbReference>
<dbReference type="Gene3D" id="2.102.10.10">
    <property type="entry name" value="Rieske [2Fe-2S] iron-sulphur domain"/>
    <property type="match status" value="1"/>
</dbReference>
<dbReference type="GO" id="GO:0016226">
    <property type="term" value="P:iron-sulfur cluster assembly"/>
    <property type="evidence" value="ECO:0007669"/>
    <property type="project" value="InterPro"/>
</dbReference>
<dbReference type="Pfam" id="PF01106">
    <property type="entry name" value="NifU"/>
    <property type="match status" value="1"/>
</dbReference>